<sequence>MGDVERFDPDAAEYGEGLFGRVLAAAPRSGRADADLGRLLDRDARAMLELAVRRAGEGGSLSTGTDDLFWAACRDERGVSVLRMCGVDTAEILRRLPGTQSRPAPSAPALTRGSCRVLMAAAHIALQRVRRGPACRT</sequence>
<dbReference type="EMBL" id="JAVHUY010000023">
    <property type="protein sequence ID" value="MDQ7907631.1"/>
    <property type="molecule type" value="Genomic_DNA"/>
</dbReference>
<evidence type="ECO:0000313" key="2">
    <source>
        <dbReference type="Proteomes" id="UP001230908"/>
    </source>
</evidence>
<organism evidence="1 2">
    <name type="scientific">Phytohabitans maris</name>
    <dbReference type="NCBI Taxonomy" id="3071409"/>
    <lineage>
        <taxon>Bacteria</taxon>
        <taxon>Bacillati</taxon>
        <taxon>Actinomycetota</taxon>
        <taxon>Actinomycetes</taxon>
        <taxon>Micromonosporales</taxon>
        <taxon>Micromonosporaceae</taxon>
    </lineage>
</organism>
<accession>A0ABU0ZKQ7</accession>
<dbReference type="Gene3D" id="1.10.1780.10">
    <property type="entry name" value="Clp, N-terminal domain"/>
    <property type="match status" value="1"/>
</dbReference>
<proteinExistence type="predicted"/>
<dbReference type="RefSeq" id="WP_308714908.1">
    <property type="nucleotide sequence ID" value="NZ_JAVHUY010000023.1"/>
</dbReference>
<gene>
    <name evidence="1" type="ORF">RB614_24215</name>
</gene>
<dbReference type="Proteomes" id="UP001230908">
    <property type="component" value="Unassembled WGS sequence"/>
</dbReference>
<name>A0ABU0ZKQ7_9ACTN</name>
<dbReference type="InterPro" id="IPR036628">
    <property type="entry name" value="Clp_N_dom_sf"/>
</dbReference>
<comment type="caution">
    <text evidence="1">The sequence shown here is derived from an EMBL/GenBank/DDBJ whole genome shotgun (WGS) entry which is preliminary data.</text>
</comment>
<protein>
    <submittedName>
        <fullName evidence="1">Uncharacterized protein</fullName>
    </submittedName>
</protein>
<reference evidence="1 2" key="1">
    <citation type="submission" date="2023-08" db="EMBL/GenBank/DDBJ databases">
        <title>Phytohabitans sansha sp. nov., isolated from marine sediment.</title>
        <authorList>
            <person name="Zhao Y."/>
            <person name="Yi K."/>
        </authorList>
    </citation>
    <scope>NUCLEOTIDE SEQUENCE [LARGE SCALE GENOMIC DNA]</scope>
    <source>
        <strain evidence="1 2">ZYX-F-186</strain>
    </source>
</reference>
<keyword evidence="2" id="KW-1185">Reference proteome</keyword>
<evidence type="ECO:0000313" key="1">
    <source>
        <dbReference type="EMBL" id="MDQ7907631.1"/>
    </source>
</evidence>